<accession>A0AAW8M1S3</accession>
<dbReference type="PANTHER" id="PTHR45665:SF9">
    <property type="entry name" value="AQUAPORIN-8"/>
    <property type="match status" value="1"/>
</dbReference>
<dbReference type="GO" id="GO:0015250">
    <property type="term" value="F:water channel activity"/>
    <property type="evidence" value="ECO:0007669"/>
    <property type="project" value="TreeGrafter"/>
</dbReference>
<dbReference type="InterPro" id="IPR034294">
    <property type="entry name" value="Aquaporin_transptr"/>
</dbReference>
<organism evidence="9 10">
    <name type="scientific">Agrobacterium tumefaciens</name>
    <dbReference type="NCBI Taxonomy" id="358"/>
    <lineage>
        <taxon>Bacteria</taxon>
        <taxon>Pseudomonadati</taxon>
        <taxon>Pseudomonadota</taxon>
        <taxon>Alphaproteobacteria</taxon>
        <taxon>Hyphomicrobiales</taxon>
        <taxon>Rhizobiaceae</taxon>
        <taxon>Rhizobium/Agrobacterium group</taxon>
        <taxon>Agrobacterium</taxon>
        <taxon>Agrobacterium tumefaciens complex</taxon>
    </lineage>
</organism>
<feature type="transmembrane region" description="Helical" evidence="8">
    <location>
        <begin position="27"/>
        <end position="45"/>
    </location>
</feature>
<evidence type="ECO:0000256" key="8">
    <source>
        <dbReference type="SAM" id="Phobius"/>
    </source>
</evidence>
<feature type="transmembrane region" description="Helical" evidence="8">
    <location>
        <begin position="105"/>
        <end position="128"/>
    </location>
</feature>
<evidence type="ECO:0000256" key="5">
    <source>
        <dbReference type="ARBA" id="ARBA00022989"/>
    </source>
</evidence>
<feature type="transmembrane region" description="Helical" evidence="8">
    <location>
        <begin position="57"/>
        <end position="77"/>
    </location>
</feature>
<name>A0AAW8M1S3_AGRTU</name>
<comment type="similarity">
    <text evidence="7">Belongs to the MIP/aquaporin (TC 1.A.8) family.</text>
</comment>
<dbReference type="InterPro" id="IPR023271">
    <property type="entry name" value="Aquaporin-like"/>
</dbReference>
<dbReference type="GO" id="GO:0005737">
    <property type="term" value="C:cytoplasm"/>
    <property type="evidence" value="ECO:0007669"/>
    <property type="project" value="UniProtKB-ARBA"/>
</dbReference>
<dbReference type="Gene3D" id="1.20.1080.10">
    <property type="entry name" value="Glycerol uptake facilitator protein"/>
    <property type="match status" value="1"/>
</dbReference>
<protein>
    <submittedName>
        <fullName evidence="9">Arsenate reductase</fullName>
        <ecNumber evidence="9">1.20.4.1</ecNumber>
    </submittedName>
</protein>
<keyword evidence="6 8" id="KW-0472">Membrane</keyword>
<dbReference type="EMBL" id="JAVDSW010000008">
    <property type="protein sequence ID" value="MDR6705272.1"/>
    <property type="molecule type" value="Genomic_DNA"/>
</dbReference>
<dbReference type="AlphaFoldDB" id="A0AAW8M1S3"/>
<feature type="transmembrane region" description="Helical" evidence="8">
    <location>
        <begin position="140"/>
        <end position="159"/>
    </location>
</feature>
<comment type="subcellular location">
    <subcellularLocation>
        <location evidence="1">Endomembrane system</location>
        <topology evidence="1">Multi-pass membrane protein</topology>
    </subcellularLocation>
</comment>
<dbReference type="Pfam" id="PF00230">
    <property type="entry name" value="MIP"/>
    <property type="match status" value="1"/>
</dbReference>
<evidence type="ECO:0000313" key="9">
    <source>
        <dbReference type="EMBL" id="MDR6705272.1"/>
    </source>
</evidence>
<evidence type="ECO:0000313" key="10">
    <source>
        <dbReference type="Proteomes" id="UP001265315"/>
    </source>
</evidence>
<keyword evidence="5 8" id="KW-1133">Transmembrane helix</keyword>
<dbReference type="GeneID" id="61458391"/>
<evidence type="ECO:0000256" key="3">
    <source>
        <dbReference type="ARBA" id="ARBA00022692"/>
    </source>
</evidence>
<dbReference type="InterPro" id="IPR000425">
    <property type="entry name" value="MIP"/>
</dbReference>
<feature type="transmembrane region" description="Helical" evidence="8">
    <location>
        <begin position="210"/>
        <end position="234"/>
    </location>
</feature>
<gene>
    <name evidence="9" type="ORF">J2W61_005147</name>
</gene>
<dbReference type="GO" id="GO:0008794">
    <property type="term" value="F:arsenate reductase (glutaredoxin) activity"/>
    <property type="evidence" value="ECO:0007669"/>
    <property type="project" value="UniProtKB-EC"/>
</dbReference>
<dbReference type="Proteomes" id="UP001265315">
    <property type="component" value="Unassembled WGS sequence"/>
</dbReference>
<reference evidence="9" key="1">
    <citation type="submission" date="2023-07" db="EMBL/GenBank/DDBJ databases">
        <title>Sorghum-associated microbial communities from plants grown in Nebraska, USA.</title>
        <authorList>
            <person name="Schachtman D."/>
        </authorList>
    </citation>
    <scope>NUCLEOTIDE SEQUENCE</scope>
    <source>
        <strain evidence="9">1457</strain>
    </source>
</reference>
<keyword evidence="2 7" id="KW-0813">Transport</keyword>
<dbReference type="GO" id="GO:0012505">
    <property type="term" value="C:endomembrane system"/>
    <property type="evidence" value="ECO:0007669"/>
    <property type="project" value="UniProtKB-SubCell"/>
</dbReference>
<evidence type="ECO:0000256" key="7">
    <source>
        <dbReference type="RuleBase" id="RU000477"/>
    </source>
</evidence>
<evidence type="ECO:0000256" key="6">
    <source>
        <dbReference type="ARBA" id="ARBA00023136"/>
    </source>
</evidence>
<proteinExistence type="inferred from homology"/>
<dbReference type="SUPFAM" id="SSF81338">
    <property type="entry name" value="Aquaporin-like"/>
    <property type="match status" value="1"/>
</dbReference>
<evidence type="ECO:0000256" key="4">
    <source>
        <dbReference type="ARBA" id="ARBA00022737"/>
    </source>
</evidence>
<dbReference type="PRINTS" id="PR00783">
    <property type="entry name" value="MINTRINSICP"/>
</dbReference>
<keyword evidence="4" id="KW-0677">Repeat</keyword>
<keyword evidence="3 7" id="KW-0812">Transmembrane</keyword>
<sequence length="252" mass="25437">MADLTVTREAACFFEADGTIPVLRRSFVEAVGTCLLAVAMVGSGLTVEHKLAGEPIATSLVIAISIAGSLVGLIIALGKVSGGHYNPLITVGQWLRGERPTTCTIAYVIAQMLGGALGAIIATTMFGASSSPIMGHTPSLGLVISEIVASTGLLTIVIGCGRSGKPDTGPFAVGAWLVAAILATPSTSFANPAVTLAAAFAAGPVALSVASAATFAVAQVVGLLVALGITKVAFENTRDIPRQRRPISRSAQ</sequence>
<evidence type="ECO:0000256" key="1">
    <source>
        <dbReference type="ARBA" id="ARBA00004127"/>
    </source>
</evidence>
<dbReference type="PANTHER" id="PTHR45665">
    <property type="entry name" value="AQUAPORIN-8"/>
    <property type="match status" value="1"/>
</dbReference>
<dbReference type="EC" id="1.20.4.1" evidence="9"/>
<feature type="transmembrane region" description="Helical" evidence="8">
    <location>
        <begin position="171"/>
        <end position="190"/>
    </location>
</feature>
<keyword evidence="9" id="KW-0560">Oxidoreductase</keyword>
<comment type="caution">
    <text evidence="9">The sequence shown here is derived from an EMBL/GenBank/DDBJ whole genome shotgun (WGS) entry which is preliminary data.</text>
</comment>
<evidence type="ECO:0000256" key="2">
    <source>
        <dbReference type="ARBA" id="ARBA00022448"/>
    </source>
</evidence>
<dbReference type="GO" id="GO:0016020">
    <property type="term" value="C:membrane"/>
    <property type="evidence" value="ECO:0007669"/>
    <property type="project" value="InterPro"/>
</dbReference>
<dbReference type="RefSeq" id="WP_045534776.1">
    <property type="nucleotide sequence ID" value="NZ_JAGIPD010000006.1"/>
</dbReference>
<dbReference type="GO" id="GO:0019755">
    <property type="term" value="P:one-carbon compound transport"/>
    <property type="evidence" value="ECO:0007669"/>
    <property type="project" value="UniProtKB-ARBA"/>
</dbReference>